<feature type="region of interest" description="Disordered" evidence="1">
    <location>
        <begin position="440"/>
        <end position="462"/>
    </location>
</feature>
<feature type="domain" description="Telomeric single stranded DNA binding POT1/Cdc13" evidence="2">
    <location>
        <begin position="1254"/>
        <end position="1409"/>
    </location>
</feature>
<dbReference type="OrthoDB" id="5363079at2759"/>
<dbReference type="Proteomes" id="UP001056012">
    <property type="component" value="Chromosome 1"/>
</dbReference>
<dbReference type="GO" id="GO:0003677">
    <property type="term" value="F:DNA binding"/>
    <property type="evidence" value="ECO:0007669"/>
    <property type="project" value="InterPro"/>
</dbReference>
<feature type="compositionally biased region" description="Polar residues" evidence="1">
    <location>
        <begin position="304"/>
        <end position="321"/>
    </location>
</feature>
<feature type="region of interest" description="Disordered" evidence="1">
    <location>
        <begin position="654"/>
        <end position="683"/>
    </location>
</feature>
<protein>
    <recommendedName>
        <fullName evidence="2">Telomeric single stranded DNA binding POT1/Cdc13 domain-containing protein</fullName>
    </recommendedName>
</protein>
<feature type="compositionally biased region" description="Polar residues" evidence="1">
    <location>
        <begin position="901"/>
        <end position="917"/>
    </location>
</feature>
<feature type="region of interest" description="Disordered" evidence="1">
    <location>
        <begin position="178"/>
        <end position="203"/>
    </location>
</feature>
<dbReference type="EMBL" id="CP089274">
    <property type="protein sequence ID" value="USP73050.1"/>
    <property type="molecule type" value="Genomic_DNA"/>
</dbReference>
<feature type="compositionally biased region" description="Acidic residues" evidence="1">
    <location>
        <begin position="335"/>
        <end position="349"/>
    </location>
</feature>
<feature type="compositionally biased region" description="Basic and acidic residues" evidence="1">
    <location>
        <begin position="968"/>
        <end position="988"/>
    </location>
</feature>
<organism evidence="3 4">
    <name type="scientific">Curvularia clavata</name>
    <dbReference type="NCBI Taxonomy" id="95742"/>
    <lineage>
        <taxon>Eukaryota</taxon>
        <taxon>Fungi</taxon>
        <taxon>Dikarya</taxon>
        <taxon>Ascomycota</taxon>
        <taxon>Pezizomycotina</taxon>
        <taxon>Dothideomycetes</taxon>
        <taxon>Pleosporomycetidae</taxon>
        <taxon>Pleosporales</taxon>
        <taxon>Pleosporineae</taxon>
        <taxon>Pleosporaceae</taxon>
        <taxon>Curvularia</taxon>
    </lineage>
</organism>
<dbReference type="GO" id="GO:0000781">
    <property type="term" value="C:chromosome, telomeric region"/>
    <property type="evidence" value="ECO:0007669"/>
    <property type="project" value="InterPro"/>
</dbReference>
<gene>
    <name evidence="3" type="ORF">yc1106_00324</name>
</gene>
<proteinExistence type="predicted"/>
<keyword evidence="4" id="KW-1185">Reference proteome</keyword>
<feature type="compositionally biased region" description="Basic and acidic residues" evidence="1">
    <location>
        <begin position="1113"/>
        <end position="1127"/>
    </location>
</feature>
<feature type="region of interest" description="Disordered" evidence="1">
    <location>
        <begin position="394"/>
        <end position="419"/>
    </location>
</feature>
<feature type="compositionally biased region" description="Low complexity" evidence="1">
    <location>
        <begin position="865"/>
        <end position="887"/>
    </location>
</feature>
<dbReference type="SMART" id="SM00976">
    <property type="entry name" value="Telo_bind"/>
    <property type="match status" value="1"/>
</dbReference>
<feature type="compositionally biased region" description="Polar residues" evidence="1">
    <location>
        <begin position="1055"/>
        <end position="1067"/>
    </location>
</feature>
<dbReference type="VEuPathDB" id="FungiDB:yc1106_00324"/>
<feature type="compositionally biased region" description="Basic and acidic residues" evidence="1">
    <location>
        <begin position="1027"/>
        <end position="1037"/>
    </location>
</feature>
<dbReference type="SUPFAM" id="SSF50249">
    <property type="entry name" value="Nucleic acid-binding proteins"/>
    <property type="match status" value="1"/>
</dbReference>
<accession>A0A9Q8Z054</accession>
<evidence type="ECO:0000256" key="1">
    <source>
        <dbReference type="SAM" id="MobiDB-lite"/>
    </source>
</evidence>
<dbReference type="Gene3D" id="2.40.50.140">
    <property type="entry name" value="Nucleic acid-binding proteins"/>
    <property type="match status" value="1"/>
</dbReference>
<evidence type="ECO:0000313" key="3">
    <source>
        <dbReference type="EMBL" id="USP73050.1"/>
    </source>
</evidence>
<dbReference type="InterPro" id="IPR011564">
    <property type="entry name" value="Telomer_end-bd_POT1/Cdc13"/>
</dbReference>
<feature type="region of interest" description="Disordered" evidence="1">
    <location>
        <begin position="278"/>
        <end position="364"/>
    </location>
</feature>
<feature type="compositionally biased region" description="Polar residues" evidence="1">
    <location>
        <begin position="618"/>
        <end position="630"/>
    </location>
</feature>
<feature type="compositionally biased region" description="Basic and acidic residues" evidence="1">
    <location>
        <begin position="717"/>
        <end position="726"/>
    </location>
</feature>
<name>A0A9Q8Z054_CURCL</name>
<dbReference type="GO" id="GO:0000723">
    <property type="term" value="P:telomere maintenance"/>
    <property type="evidence" value="ECO:0007669"/>
    <property type="project" value="InterPro"/>
</dbReference>
<feature type="compositionally biased region" description="Basic and acidic residues" evidence="1">
    <location>
        <begin position="1416"/>
        <end position="1433"/>
    </location>
</feature>
<feature type="compositionally biased region" description="Basic residues" evidence="1">
    <location>
        <begin position="1038"/>
        <end position="1049"/>
    </location>
</feature>
<sequence length="1442" mass="157870">MRRKERQVAQTSVHQQQDQTHGLFFGLVAIPAPLQRDVAFKPITRDSHPAMEQTPIAQISPELVALESKHFRATVTLIWPYSSSARQLALLLAEPDVRSRRRNGQVRARFSGASAKAIATTGIGIGDEVVLSLRGAQFVSEGTVSTPGKSIDWELEYAQTVVIRVFRHSEETANIELIDAPPTQTPKSPLHQQSRAAPSPTLKFSSPAFLKRARLSDGPFFEASYDPLLDEADEGHDKKRRRKSYRDWKAWTYSARTPSPEKEDVTMDDELELLEASPSRAAQLPRTPTSPSKSAVVPAAETPQHAQDNKQIGLETSTDNNVLPPDAEYAFGGDTEVDTEVNTEEEDPAQGEAEANQTNTTEGNIEGVQRTEREALENNTVAASQVRVAVETSGDVVEVDDKEQATETASPSRQFDAPRLAMPPPTLLTLQNDLQSTSSAGLLTPIGKEPKSPTLRPLDSTNLPIPSPFPVEREDNATSYFDQLIANEQAKETEAEGEEEESPPSEASYIGETSFFSSIGSSKASGLHPNHESVFTPLRFTFGLDGAGSSRPMELSSPSPESQLDGERGKSPELSASTTVVDTSFASSLPQNTEEVETGNEQVQETGTSDVHIDTESQHPNTTRLSSSGFSAEKTEQMTADHSVYTDTDRVFEDNAPIHPTSHSGTNEAIEESEEEQEPSARMHGALIQEEHSQAFSHEQDQHQHHPQSMDLETRDTFEASDEQKETNTSSREPDLSQDVVPTEQSFSVDHSYEADMEATDDYLQDAFPLGHMSQEFQDGHHTHSEQYPAFQEESMEDHFHSQLDQSSAAMVSEMSNVSASEQSAAAFKQSHDVDEVQTEDVPAGNTRSKAKVETSPVADEVPASVRTTRSTRSRGSVSSITRSVISPPRTHARSAHSPPQGATQASPSSVRSQSRLLSPEAGFSAIASTATRESPRRFLQRSLNKEFAAVRSESEARGPSITSQKQDVSEGERSHDDFTKDTDKVAEHSVSPDMPSEEFAGIGKAEFSSPMKHDVSGNEGSLDSKPSSERGLEAKTKSKAKAERKKTASKTVVEAQNNQSVSTELDTPSRRLRSKGSVESTTESPRVLRRTRRNVYNLTESQETEEASAIDPKTDGKHGADLRQGEGEGPARLQVDQQKQRLMTPDATQQTAESQSSFTAGATEQNSLLTPQPTQRTFTDPHSTQTDIDMDAMAASPSGKKTPLKFTPRRGRSAIKEVSASLSPTLIEKPSLKTDPDRAEEPSVGLSTPLAYYTPLKDLVFFLNRSSQFHSSANPDILALVTSATTSSEKAKKGPKHWNTTLHVTDVSSWPATTTVQCFRAYREALPEATVGDVILLRAFGVKSLNRHPTLVSADESAWCVWHWGKPVEVAQKGAFAELKAREEVRGPEVERGEGELHEVERLRNWFEAKVKQELQEKEESQVKTRSRDKAKGAASGSSDV</sequence>
<evidence type="ECO:0000313" key="4">
    <source>
        <dbReference type="Proteomes" id="UP001056012"/>
    </source>
</evidence>
<feature type="compositionally biased region" description="Polar residues" evidence="1">
    <location>
        <begin position="185"/>
        <end position="196"/>
    </location>
</feature>
<feature type="region of interest" description="Disordered" evidence="1">
    <location>
        <begin position="1416"/>
        <end position="1442"/>
    </location>
</feature>
<evidence type="ECO:0000259" key="2">
    <source>
        <dbReference type="SMART" id="SM00976"/>
    </source>
</evidence>
<feature type="compositionally biased region" description="Polar residues" evidence="1">
    <location>
        <begin position="574"/>
        <end position="609"/>
    </location>
</feature>
<feature type="region of interest" description="Disordered" evidence="1">
    <location>
        <begin position="949"/>
        <end position="1186"/>
    </location>
</feature>
<dbReference type="InterPro" id="IPR012340">
    <property type="entry name" value="NA-bd_OB-fold"/>
</dbReference>
<feature type="compositionally biased region" description="Polar residues" evidence="1">
    <location>
        <begin position="1136"/>
        <end position="1186"/>
    </location>
</feature>
<feature type="region of interest" description="Disordered" evidence="1">
    <location>
        <begin position="717"/>
        <end position="747"/>
    </location>
</feature>
<feature type="compositionally biased region" description="Acidic residues" evidence="1">
    <location>
        <begin position="669"/>
        <end position="678"/>
    </location>
</feature>
<feature type="region of interest" description="Disordered" evidence="1">
    <location>
        <begin position="546"/>
        <end position="640"/>
    </location>
</feature>
<reference evidence="3" key="1">
    <citation type="submission" date="2021-12" db="EMBL/GenBank/DDBJ databases">
        <title>Curvularia clavata genome.</title>
        <authorList>
            <person name="Cao Y."/>
        </authorList>
    </citation>
    <scope>NUCLEOTIDE SEQUENCE</scope>
    <source>
        <strain evidence="3">Yc1106</strain>
    </source>
</reference>
<feature type="region of interest" description="Disordered" evidence="1">
    <location>
        <begin position="793"/>
        <end position="918"/>
    </location>
</feature>
<feature type="compositionally biased region" description="Polar residues" evidence="1">
    <location>
        <begin position="803"/>
        <end position="824"/>
    </location>
</feature>